<accession>A0A0F3H0R3</accession>
<organism evidence="1 2">
    <name type="scientific">Candidatus Magnetobacterium bavaricum</name>
    <dbReference type="NCBI Taxonomy" id="29290"/>
    <lineage>
        <taxon>Bacteria</taxon>
        <taxon>Pseudomonadati</taxon>
        <taxon>Nitrospirota</taxon>
        <taxon>Thermodesulfovibrionia</taxon>
        <taxon>Thermodesulfovibrionales</taxon>
        <taxon>Candidatus Magnetobacteriaceae</taxon>
        <taxon>Candidatus Magnetobacterium</taxon>
    </lineage>
</organism>
<dbReference type="AlphaFoldDB" id="A0A0F3H0R3"/>
<comment type="caution">
    <text evidence="1">The sequence shown here is derived from an EMBL/GenBank/DDBJ whole genome shotgun (WGS) entry which is preliminary data.</text>
</comment>
<protein>
    <submittedName>
        <fullName evidence="1">Uncharacterized protein</fullName>
    </submittedName>
</protein>
<gene>
    <name evidence="1" type="ORF">MBAV_000081</name>
</gene>
<dbReference type="EMBL" id="LACI01000040">
    <property type="protein sequence ID" value="KJU87730.1"/>
    <property type="molecule type" value="Genomic_DNA"/>
</dbReference>
<name>A0A0F3H0R3_9BACT</name>
<sequence>MDYLVVRKHVDKVLRKGVQERKRKVVVVVLSVYRLLLEVQEHVVHPAHVPLHTESQST</sequence>
<evidence type="ECO:0000313" key="2">
    <source>
        <dbReference type="Proteomes" id="UP000033423"/>
    </source>
</evidence>
<proteinExistence type="predicted"/>
<evidence type="ECO:0000313" key="1">
    <source>
        <dbReference type="EMBL" id="KJU87730.1"/>
    </source>
</evidence>
<dbReference type="Proteomes" id="UP000033423">
    <property type="component" value="Unassembled WGS sequence"/>
</dbReference>
<reference evidence="1 2" key="1">
    <citation type="submission" date="2015-02" db="EMBL/GenBank/DDBJ databases">
        <title>Single-cell genomics of uncultivated deep-branching MTB reveals a conserved set of magnetosome genes.</title>
        <authorList>
            <person name="Kolinko S."/>
            <person name="Richter M."/>
            <person name="Glockner F.O."/>
            <person name="Brachmann A."/>
            <person name="Schuler D."/>
        </authorList>
    </citation>
    <scope>NUCLEOTIDE SEQUENCE [LARGE SCALE GENOMIC DNA]</scope>
    <source>
        <strain evidence="1">TM-1</strain>
    </source>
</reference>
<keyword evidence="2" id="KW-1185">Reference proteome</keyword>